<dbReference type="InterPro" id="IPR046347">
    <property type="entry name" value="bZIP_sf"/>
</dbReference>
<feature type="compositionally biased region" description="Basic and acidic residues" evidence="1">
    <location>
        <begin position="37"/>
        <end position="49"/>
    </location>
</feature>
<dbReference type="RefSeq" id="XP_024739978.1">
    <property type="nucleotide sequence ID" value="XM_024871925.1"/>
</dbReference>
<name>A0A2J6TJ82_9HELO</name>
<sequence length="401" mass="45629">MSTPAVKHSAGNSPESVDLTKPKQASRSVSLLTPEQLQRKRAQDRESQRQTRARVKQTISELEKRVEVLTRELQLARLENASLQEKNQLAPQGAIPSMPPQQAITRPEDFSEGTAAIMDVVVRRNGQQPQQCMSMGSQYSSSLVVTGQICSDPGRQAIVDPGLLYLYDDYEQQPMSIPVWDARPIHYSATSRFDKFWLELIESMKRRNATGANASEFTNPKFPHVQALLTPQNYAASFPLTTAIVSNVIYVMTVESLPEQIAILYVMCYMIRWMITGSENDYYEMPDWLRPTAAQTVTAHPAWVDVIPWPKSRDRLCRDSYYHDKYEAFKNACNETISVNWPYEPTDTLIRNSATEFTVNPVFITHVRNHSNWTLGPGFLEKYPDFEGEVNIGKPREARPH</sequence>
<dbReference type="GO" id="GO:0003700">
    <property type="term" value="F:DNA-binding transcription factor activity"/>
    <property type="evidence" value="ECO:0007669"/>
    <property type="project" value="InterPro"/>
</dbReference>
<evidence type="ECO:0000313" key="2">
    <source>
        <dbReference type="EMBL" id="PMD63074.1"/>
    </source>
</evidence>
<evidence type="ECO:0000256" key="1">
    <source>
        <dbReference type="SAM" id="MobiDB-lite"/>
    </source>
</evidence>
<dbReference type="PANTHER" id="PTHR37012">
    <property type="entry name" value="B-ZIP TRANSCRIPTION FACTOR (EUROFUNG)-RELATED"/>
    <property type="match status" value="1"/>
</dbReference>
<reference evidence="2 3" key="1">
    <citation type="submission" date="2016-04" db="EMBL/GenBank/DDBJ databases">
        <title>A degradative enzymes factory behind the ericoid mycorrhizal symbiosis.</title>
        <authorList>
            <consortium name="DOE Joint Genome Institute"/>
            <person name="Martino E."/>
            <person name="Morin E."/>
            <person name="Grelet G."/>
            <person name="Kuo A."/>
            <person name="Kohler A."/>
            <person name="Daghino S."/>
            <person name="Barry K."/>
            <person name="Choi C."/>
            <person name="Cichocki N."/>
            <person name="Clum A."/>
            <person name="Copeland A."/>
            <person name="Hainaut M."/>
            <person name="Haridas S."/>
            <person name="Labutti K."/>
            <person name="Lindquist E."/>
            <person name="Lipzen A."/>
            <person name="Khouja H.-R."/>
            <person name="Murat C."/>
            <person name="Ohm R."/>
            <person name="Olson A."/>
            <person name="Spatafora J."/>
            <person name="Veneault-Fourrey C."/>
            <person name="Henrissat B."/>
            <person name="Grigoriev I."/>
            <person name="Martin F."/>
            <person name="Perotto S."/>
        </authorList>
    </citation>
    <scope>NUCLEOTIDE SEQUENCE [LARGE SCALE GENOMIC DNA]</scope>
    <source>
        <strain evidence="2 3">E</strain>
    </source>
</reference>
<feature type="compositionally biased region" description="Polar residues" evidence="1">
    <location>
        <begin position="23"/>
        <end position="36"/>
    </location>
</feature>
<dbReference type="InterPro" id="IPR021833">
    <property type="entry name" value="DUF3425"/>
</dbReference>
<protein>
    <recommendedName>
        <fullName evidence="4">BZIP domain-containing protein</fullName>
    </recommendedName>
</protein>
<dbReference type="Pfam" id="PF11905">
    <property type="entry name" value="DUF3425"/>
    <property type="match status" value="1"/>
</dbReference>
<evidence type="ECO:0000313" key="3">
    <source>
        <dbReference type="Proteomes" id="UP000235371"/>
    </source>
</evidence>
<dbReference type="PANTHER" id="PTHR37012:SF2">
    <property type="entry name" value="BZIP DOMAIN-CONTAINING PROTEIN-RELATED"/>
    <property type="match status" value="1"/>
</dbReference>
<dbReference type="STRING" id="1095630.A0A2J6TJ82"/>
<proteinExistence type="predicted"/>
<dbReference type="Proteomes" id="UP000235371">
    <property type="component" value="Unassembled WGS sequence"/>
</dbReference>
<dbReference type="InParanoid" id="A0A2J6TJ82"/>
<dbReference type="OrthoDB" id="2985014at2759"/>
<dbReference type="Gene3D" id="1.20.5.170">
    <property type="match status" value="1"/>
</dbReference>
<keyword evidence="3" id="KW-1185">Reference proteome</keyword>
<dbReference type="GeneID" id="36580007"/>
<dbReference type="EMBL" id="KZ613782">
    <property type="protein sequence ID" value="PMD63074.1"/>
    <property type="molecule type" value="Genomic_DNA"/>
</dbReference>
<dbReference type="CDD" id="cd14688">
    <property type="entry name" value="bZIP_YAP"/>
    <property type="match status" value="1"/>
</dbReference>
<organism evidence="2 3">
    <name type="scientific">Hyaloscypha bicolor E</name>
    <dbReference type="NCBI Taxonomy" id="1095630"/>
    <lineage>
        <taxon>Eukaryota</taxon>
        <taxon>Fungi</taxon>
        <taxon>Dikarya</taxon>
        <taxon>Ascomycota</taxon>
        <taxon>Pezizomycotina</taxon>
        <taxon>Leotiomycetes</taxon>
        <taxon>Helotiales</taxon>
        <taxon>Hyaloscyphaceae</taxon>
        <taxon>Hyaloscypha</taxon>
        <taxon>Hyaloscypha bicolor</taxon>
    </lineage>
</organism>
<dbReference type="SUPFAM" id="SSF57959">
    <property type="entry name" value="Leucine zipper domain"/>
    <property type="match status" value="1"/>
</dbReference>
<dbReference type="AlphaFoldDB" id="A0A2J6TJ82"/>
<evidence type="ECO:0008006" key="4">
    <source>
        <dbReference type="Google" id="ProtNLM"/>
    </source>
</evidence>
<feature type="region of interest" description="Disordered" evidence="1">
    <location>
        <begin position="1"/>
        <end position="53"/>
    </location>
</feature>
<gene>
    <name evidence="2" type="ORF">K444DRAFT_327482</name>
</gene>
<accession>A0A2J6TJ82</accession>